<dbReference type="EMBL" id="NBIV01000427">
    <property type="protein sequence ID" value="PXF39828.1"/>
    <property type="molecule type" value="Genomic_DNA"/>
</dbReference>
<dbReference type="Pfam" id="PF00106">
    <property type="entry name" value="adh_short"/>
    <property type="match status" value="1"/>
</dbReference>
<dbReference type="Gene3D" id="3.40.50.720">
    <property type="entry name" value="NAD(P)-binding Rossmann-like Domain"/>
    <property type="match status" value="1"/>
</dbReference>
<dbReference type="InterPro" id="IPR020904">
    <property type="entry name" value="Sc_DH/Rdtase_CS"/>
</dbReference>
<keyword evidence="16" id="KW-1185">Reference proteome</keyword>
<dbReference type="EC" id="1.1.1.100" evidence="3"/>
<evidence type="ECO:0000256" key="11">
    <source>
        <dbReference type="PIRSR" id="PIRSR611284-1"/>
    </source>
</evidence>
<dbReference type="NCBIfam" id="NF005559">
    <property type="entry name" value="PRK07231.1"/>
    <property type="match status" value="1"/>
</dbReference>
<dbReference type="InterPro" id="IPR011284">
    <property type="entry name" value="3oxo_ACP_reduc"/>
</dbReference>
<dbReference type="PRINTS" id="PR00081">
    <property type="entry name" value="GDHRDH"/>
</dbReference>
<gene>
    <name evidence="15" type="ORF">BWQ96_10469</name>
</gene>
<protein>
    <recommendedName>
        <fullName evidence="3">3-oxoacyl-[acyl-carrier-protein] reductase</fullName>
        <ecNumber evidence="3">1.1.1.100</ecNumber>
    </recommendedName>
</protein>
<dbReference type="SMART" id="SM00822">
    <property type="entry name" value="PKS_KR"/>
    <property type="match status" value="1"/>
</dbReference>
<dbReference type="GO" id="GO:0006633">
    <property type="term" value="P:fatty acid biosynthetic process"/>
    <property type="evidence" value="ECO:0007669"/>
    <property type="project" value="UniProtKB-KW"/>
</dbReference>
<dbReference type="OrthoDB" id="1393670at2759"/>
<dbReference type="PANTHER" id="PTHR42879:SF2">
    <property type="entry name" value="3-OXOACYL-[ACYL-CARRIER-PROTEIN] REDUCTASE FABG"/>
    <property type="match status" value="1"/>
</dbReference>
<dbReference type="FunFam" id="3.40.50.720:FF:000037">
    <property type="entry name" value="3-oxoacyl-[acyl-carrier-protein] reductase FabG"/>
    <property type="match status" value="1"/>
</dbReference>
<feature type="binding site" evidence="12">
    <location>
        <begin position="119"/>
        <end position="120"/>
    </location>
    <ligand>
        <name>NADP(+)</name>
        <dbReference type="ChEBI" id="CHEBI:58349"/>
    </ligand>
</feature>
<dbReference type="InterPro" id="IPR057326">
    <property type="entry name" value="KR_dom"/>
</dbReference>
<feature type="binding site" evidence="12">
    <location>
        <begin position="211"/>
        <end position="215"/>
    </location>
    <ligand>
        <name>NADP(+)</name>
        <dbReference type="ChEBI" id="CHEBI:58349"/>
    </ligand>
</feature>
<keyword evidence="5" id="KW-0276">Fatty acid metabolism</keyword>
<dbReference type="PANTHER" id="PTHR42879">
    <property type="entry name" value="3-OXOACYL-(ACYL-CARRIER-PROTEIN) REDUCTASE"/>
    <property type="match status" value="1"/>
</dbReference>
<dbReference type="PROSITE" id="PS00061">
    <property type="entry name" value="ADH_SHORT"/>
    <property type="match status" value="1"/>
</dbReference>
<dbReference type="NCBIfam" id="NF009466">
    <property type="entry name" value="PRK12826.1-2"/>
    <property type="match status" value="1"/>
</dbReference>
<feature type="domain" description="Ketoreductase" evidence="14">
    <location>
        <begin position="62"/>
        <end position="242"/>
    </location>
</feature>
<keyword evidence="9" id="KW-0275">Fatty acid biosynthesis</keyword>
<dbReference type="PRINTS" id="PR00080">
    <property type="entry name" value="SDRFAMILY"/>
</dbReference>
<proteinExistence type="inferred from homology"/>
<comment type="caution">
    <text evidence="15">The sequence shown here is derived from an EMBL/GenBank/DDBJ whole genome shotgun (WGS) entry which is preliminary data.</text>
</comment>
<evidence type="ECO:0000256" key="7">
    <source>
        <dbReference type="ARBA" id="ARBA00023002"/>
    </source>
</evidence>
<dbReference type="NCBIfam" id="TIGR01830">
    <property type="entry name" value="3oxo_ACP_reduc"/>
    <property type="match status" value="1"/>
</dbReference>
<dbReference type="SUPFAM" id="SSF51735">
    <property type="entry name" value="NAD(P)-binding Rossmann-fold domains"/>
    <property type="match status" value="1"/>
</dbReference>
<evidence type="ECO:0000256" key="9">
    <source>
        <dbReference type="ARBA" id="ARBA00023160"/>
    </source>
</evidence>
<keyword evidence="6 12" id="KW-0521">NADP</keyword>
<dbReference type="InterPro" id="IPR002347">
    <property type="entry name" value="SDR_fam"/>
</dbReference>
<evidence type="ECO:0000256" key="8">
    <source>
        <dbReference type="ARBA" id="ARBA00023098"/>
    </source>
</evidence>
<dbReference type="GO" id="GO:0051287">
    <property type="term" value="F:NAD binding"/>
    <property type="evidence" value="ECO:0007669"/>
    <property type="project" value="InterPro"/>
</dbReference>
<feature type="binding site" evidence="12">
    <location>
        <position position="244"/>
    </location>
    <ligand>
        <name>NADP(+)</name>
        <dbReference type="ChEBI" id="CHEBI:58349"/>
    </ligand>
</feature>
<dbReference type="InterPro" id="IPR036291">
    <property type="entry name" value="NAD(P)-bd_dom_sf"/>
</dbReference>
<keyword evidence="4" id="KW-0444">Lipid biosynthesis</keyword>
<evidence type="ECO:0000256" key="4">
    <source>
        <dbReference type="ARBA" id="ARBA00022516"/>
    </source>
</evidence>
<comment type="similarity">
    <text evidence="2 13">Belongs to the short-chain dehydrogenases/reductases (SDR) family.</text>
</comment>
<evidence type="ECO:0000313" key="15">
    <source>
        <dbReference type="EMBL" id="PXF39828.1"/>
    </source>
</evidence>
<comment type="catalytic activity">
    <reaction evidence="10">
        <text>a (3R)-hydroxyacyl-[ACP] + NADP(+) = a 3-oxoacyl-[ACP] + NADPH + H(+)</text>
        <dbReference type="Rhea" id="RHEA:17397"/>
        <dbReference type="Rhea" id="RHEA-COMP:9916"/>
        <dbReference type="Rhea" id="RHEA-COMP:9945"/>
        <dbReference type="ChEBI" id="CHEBI:15378"/>
        <dbReference type="ChEBI" id="CHEBI:57783"/>
        <dbReference type="ChEBI" id="CHEBI:58349"/>
        <dbReference type="ChEBI" id="CHEBI:78776"/>
        <dbReference type="ChEBI" id="CHEBI:78827"/>
        <dbReference type="EC" id="1.1.1.100"/>
    </reaction>
</comment>
<reference evidence="15 16" key="1">
    <citation type="journal article" date="2018" name="Mol. Biol. Evol.">
        <title>Analysis of the draft genome of the red seaweed Gracilariopsis chorda provides insights into genome size evolution in Rhodophyta.</title>
        <authorList>
            <person name="Lee J."/>
            <person name="Yang E.C."/>
            <person name="Graf L."/>
            <person name="Yang J.H."/>
            <person name="Qiu H."/>
            <person name="Zel Zion U."/>
            <person name="Chan C.X."/>
            <person name="Stephens T.G."/>
            <person name="Weber A.P.M."/>
            <person name="Boo G.H."/>
            <person name="Boo S.M."/>
            <person name="Kim K.M."/>
            <person name="Shin Y."/>
            <person name="Jung M."/>
            <person name="Lee S.J."/>
            <person name="Yim H.S."/>
            <person name="Lee J.H."/>
            <person name="Bhattacharya D."/>
            <person name="Yoon H.S."/>
        </authorList>
    </citation>
    <scope>NUCLEOTIDE SEQUENCE [LARGE SCALE GENOMIC DNA]</scope>
    <source>
        <strain evidence="15 16">SKKU-2015</strain>
        <tissue evidence="15">Whole body</tissue>
    </source>
</reference>
<evidence type="ECO:0000256" key="13">
    <source>
        <dbReference type="RuleBase" id="RU000363"/>
    </source>
</evidence>
<evidence type="ECO:0000259" key="14">
    <source>
        <dbReference type="SMART" id="SM00822"/>
    </source>
</evidence>
<dbReference type="AlphaFoldDB" id="A0A2V3ICR5"/>
<dbReference type="InterPro" id="IPR050259">
    <property type="entry name" value="SDR"/>
</dbReference>
<feature type="active site" description="Proton acceptor" evidence="11">
    <location>
        <position position="211"/>
    </location>
</feature>
<feature type="binding site" evidence="12">
    <location>
        <begin position="68"/>
        <end position="71"/>
    </location>
    <ligand>
        <name>NADP(+)</name>
        <dbReference type="ChEBI" id="CHEBI:58349"/>
    </ligand>
</feature>
<name>A0A2V3ICR5_9FLOR</name>
<evidence type="ECO:0000313" key="16">
    <source>
        <dbReference type="Proteomes" id="UP000247409"/>
    </source>
</evidence>
<accession>A0A2V3ICR5</accession>
<feature type="binding site" evidence="12">
    <location>
        <position position="146"/>
    </location>
    <ligand>
        <name>NADP(+)</name>
        <dbReference type="ChEBI" id="CHEBI:58349"/>
    </ligand>
</feature>
<evidence type="ECO:0000256" key="6">
    <source>
        <dbReference type="ARBA" id="ARBA00022857"/>
    </source>
</evidence>
<evidence type="ECO:0000256" key="12">
    <source>
        <dbReference type="PIRSR" id="PIRSR611284-2"/>
    </source>
</evidence>
<sequence length="303" mass="31918">MDRSSRLAFASPLSPLAVRAVSRHAVSRFTHGRPSIHFLQQRARSKVQLRPISTPSMSADGKVALVTGSSRGIGKAIALELGKHGCNVVVNYTSSADAAEEVVTTIKSSGGDAIAVKGNVSKSDQVDALFKAAKDHFGRIDVVVNNAGITRDTLMLRMKQDQWQDVIDLNLTGVFLCTQAAAKLMLKQRSGRIVNITSVVGLIGNPGQVNYGAAKAGVIGLTMSAAKECASRGITVNAVAPGFINSDMTANLPVDDIKKMIPMNRFGEPEEVAGLVRYLALDPSSAYITGHTFSVDGGIAIGS</sequence>
<evidence type="ECO:0000256" key="2">
    <source>
        <dbReference type="ARBA" id="ARBA00006484"/>
    </source>
</evidence>
<evidence type="ECO:0000256" key="3">
    <source>
        <dbReference type="ARBA" id="ARBA00012948"/>
    </source>
</evidence>
<dbReference type="STRING" id="448386.A0A2V3ICR5"/>
<evidence type="ECO:0000256" key="10">
    <source>
        <dbReference type="ARBA" id="ARBA00048508"/>
    </source>
</evidence>
<dbReference type="CDD" id="cd05333">
    <property type="entry name" value="BKR_SDR_c"/>
    <property type="match status" value="1"/>
</dbReference>
<comment type="pathway">
    <text evidence="1">Lipid metabolism; fatty acid biosynthesis.</text>
</comment>
<evidence type="ECO:0000256" key="1">
    <source>
        <dbReference type="ARBA" id="ARBA00005194"/>
    </source>
</evidence>
<evidence type="ECO:0000256" key="5">
    <source>
        <dbReference type="ARBA" id="ARBA00022832"/>
    </source>
</evidence>
<keyword evidence="8" id="KW-0443">Lipid metabolism</keyword>
<keyword evidence="7" id="KW-0560">Oxidoreductase</keyword>
<dbReference type="Proteomes" id="UP000247409">
    <property type="component" value="Unassembled WGS sequence"/>
</dbReference>
<organism evidence="15 16">
    <name type="scientific">Gracilariopsis chorda</name>
    <dbReference type="NCBI Taxonomy" id="448386"/>
    <lineage>
        <taxon>Eukaryota</taxon>
        <taxon>Rhodophyta</taxon>
        <taxon>Florideophyceae</taxon>
        <taxon>Rhodymeniophycidae</taxon>
        <taxon>Gracilariales</taxon>
        <taxon>Gracilariaceae</taxon>
        <taxon>Gracilariopsis</taxon>
    </lineage>
</organism>
<dbReference type="GO" id="GO:0004316">
    <property type="term" value="F:3-oxoacyl-[acyl-carrier-protein] reductase (NADPH) activity"/>
    <property type="evidence" value="ECO:0007669"/>
    <property type="project" value="UniProtKB-EC"/>
</dbReference>